<organism evidence="1 2">
    <name type="scientific">Portunus trituberculatus</name>
    <name type="common">Swimming crab</name>
    <name type="synonym">Neptunus trituberculatus</name>
    <dbReference type="NCBI Taxonomy" id="210409"/>
    <lineage>
        <taxon>Eukaryota</taxon>
        <taxon>Metazoa</taxon>
        <taxon>Ecdysozoa</taxon>
        <taxon>Arthropoda</taxon>
        <taxon>Crustacea</taxon>
        <taxon>Multicrustacea</taxon>
        <taxon>Malacostraca</taxon>
        <taxon>Eumalacostraca</taxon>
        <taxon>Eucarida</taxon>
        <taxon>Decapoda</taxon>
        <taxon>Pleocyemata</taxon>
        <taxon>Brachyura</taxon>
        <taxon>Eubrachyura</taxon>
        <taxon>Portunoidea</taxon>
        <taxon>Portunidae</taxon>
        <taxon>Portuninae</taxon>
        <taxon>Portunus</taxon>
    </lineage>
</organism>
<comment type="caution">
    <text evidence="1">The sequence shown here is derived from an EMBL/GenBank/DDBJ whole genome shotgun (WGS) entry which is preliminary data.</text>
</comment>
<dbReference type="AlphaFoldDB" id="A0A5B7IFY2"/>
<gene>
    <name evidence="1" type="ORF">E2C01_075493</name>
</gene>
<keyword evidence="2" id="KW-1185">Reference proteome</keyword>
<dbReference type="Proteomes" id="UP000324222">
    <property type="component" value="Unassembled WGS sequence"/>
</dbReference>
<proteinExistence type="predicted"/>
<name>A0A5B7IFY2_PORTR</name>
<accession>A0A5B7IFY2</accession>
<sequence>MQVDKTIVIGPEASQSQCCKIGKGVFKLSQLVRWCSDSQSVSPAREQSCPALSSCSALGLVEVVAVQDLPVADRQLCGMTGYCTIPRDPVMSRITVGGVEKLPAFVADMEEPCLVGLDSLVQSATCVDSGRMQMQVCEEMLPLILEVVREGEVADTTMRTHECQAVVRSCGGEVADATGTARGWQAVASNDSCEVDRDAGEVSPALSPHVADLEVCSSTKQTPKQVVKLEKWLMEHEDIFSQDAQDLGCTSLVQPSNMADNPSMKQPHGGVSLAKREEMRLPLDLATGRPPEEELPHKVVVTLQQRMEATQRQVANNRRLVGQAMTCWYQLRAGDSQYVVWDHCWQYKPHRKRGTTLKRLENYWERGKAIHCSATTCSCHRPHQLPV</sequence>
<evidence type="ECO:0000313" key="2">
    <source>
        <dbReference type="Proteomes" id="UP000324222"/>
    </source>
</evidence>
<reference evidence="1 2" key="1">
    <citation type="submission" date="2019-05" db="EMBL/GenBank/DDBJ databases">
        <title>Another draft genome of Portunus trituberculatus and its Hox gene families provides insights of decapod evolution.</title>
        <authorList>
            <person name="Jeong J.-H."/>
            <person name="Song I."/>
            <person name="Kim S."/>
            <person name="Choi T."/>
            <person name="Kim D."/>
            <person name="Ryu S."/>
            <person name="Kim W."/>
        </authorList>
    </citation>
    <scope>NUCLEOTIDE SEQUENCE [LARGE SCALE GENOMIC DNA]</scope>
    <source>
        <tissue evidence="1">Muscle</tissue>
    </source>
</reference>
<evidence type="ECO:0000313" key="1">
    <source>
        <dbReference type="EMBL" id="MPC80896.1"/>
    </source>
</evidence>
<protein>
    <submittedName>
        <fullName evidence="1">Uncharacterized protein</fullName>
    </submittedName>
</protein>
<dbReference type="EMBL" id="VSRR010055326">
    <property type="protein sequence ID" value="MPC80896.1"/>
    <property type="molecule type" value="Genomic_DNA"/>
</dbReference>
<dbReference type="OrthoDB" id="6347579at2759"/>